<proteinExistence type="predicted"/>
<accession>A0A2P2PYE1</accession>
<sequence>MFGERKLAFVVVSGF</sequence>
<name>A0A2P2PYE1_RHIMU</name>
<organism evidence="1">
    <name type="scientific">Rhizophora mucronata</name>
    <name type="common">Asiatic mangrove</name>
    <dbReference type="NCBI Taxonomy" id="61149"/>
    <lineage>
        <taxon>Eukaryota</taxon>
        <taxon>Viridiplantae</taxon>
        <taxon>Streptophyta</taxon>
        <taxon>Embryophyta</taxon>
        <taxon>Tracheophyta</taxon>
        <taxon>Spermatophyta</taxon>
        <taxon>Magnoliopsida</taxon>
        <taxon>eudicotyledons</taxon>
        <taxon>Gunneridae</taxon>
        <taxon>Pentapetalae</taxon>
        <taxon>rosids</taxon>
        <taxon>fabids</taxon>
        <taxon>Malpighiales</taxon>
        <taxon>Rhizophoraceae</taxon>
        <taxon>Rhizophora</taxon>
    </lineage>
</organism>
<evidence type="ECO:0000313" key="1">
    <source>
        <dbReference type="EMBL" id="MBX59762.1"/>
    </source>
</evidence>
<dbReference type="EMBL" id="GGEC01079278">
    <property type="protein sequence ID" value="MBX59762.1"/>
    <property type="molecule type" value="Transcribed_RNA"/>
</dbReference>
<reference evidence="1" key="1">
    <citation type="submission" date="2018-02" db="EMBL/GenBank/DDBJ databases">
        <title>Rhizophora mucronata_Transcriptome.</title>
        <authorList>
            <person name="Meera S.P."/>
            <person name="Sreeshan A."/>
            <person name="Augustine A."/>
        </authorList>
    </citation>
    <scope>NUCLEOTIDE SEQUENCE</scope>
    <source>
        <tissue evidence="1">Leaf</tissue>
    </source>
</reference>
<protein>
    <submittedName>
        <fullName evidence="1">Uncharacterized protein</fullName>
    </submittedName>
</protein>